<accession>A0A1I2QG80</accession>
<feature type="transmembrane region" description="Helical" evidence="1">
    <location>
        <begin position="255"/>
        <end position="274"/>
    </location>
</feature>
<dbReference type="AlphaFoldDB" id="A0A1I2QG80"/>
<dbReference type="RefSeq" id="WP_089753007.1">
    <property type="nucleotide sequence ID" value="NZ_FOOG01000030.1"/>
</dbReference>
<feature type="transmembrane region" description="Helical" evidence="1">
    <location>
        <begin position="80"/>
        <end position="98"/>
    </location>
</feature>
<keyword evidence="3" id="KW-1185">Reference proteome</keyword>
<keyword evidence="1" id="KW-1133">Transmembrane helix</keyword>
<protein>
    <submittedName>
        <fullName evidence="2">Uncharacterized protein</fullName>
    </submittedName>
</protein>
<dbReference type="OrthoDB" id="116789at2"/>
<feature type="transmembrane region" description="Helical" evidence="1">
    <location>
        <begin position="302"/>
        <end position="323"/>
    </location>
</feature>
<name>A0A1I2QG80_9BACI</name>
<evidence type="ECO:0000256" key="1">
    <source>
        <dbReference type="SAM" id="Phobius"/>
    </source>
</evidence>
<gene>
    <name evidence="2" type="ORF">SAMN05216353_13034</name>
</gene>
<feature type="transmembrane region" description="Helical" evidence="1">
    <location>
        <begin position="110"/>
        <end position="143"/>
    </location>
</feature>
<evidence type="ECO:0000313" key="2">
    <source>
        <dbReference type="EMBL" id="SFG25237.1"/>
    </source>
</evidence>
<dbReference type="Pfam" id="PF22564">
    <property type="entry name" value="HAAS"/>
    <property type="match status" value="1"/>
</dbReference>
<keyword evidence="1" id="KW-0472">Membrane</keyword>
<sequence length="351" mass="39574">MDLIKPYVYEVTRRLPDKMQDDVALELQSTIEDMLPEHPSEEDVRAVLTNLGDPAVLARRYSDRPSYLIGPALYDQYLNVLKLVLPIIMIIVVISVVAEKILSFSGETSMLSIILSIFIQTLFAAASAGIQSVFWITVVFAIVERSTKSEEEPFGKAWTPDQLKNKPAIPKKRLISNWELAGGLLWTAVGVTVYLNASSLFAIYEQENSEGLNKAATVFNEEILGSFWPYIALLAGSSLALIIYKWVLKQWTIKLAVINTLYNVLWVILLSLMLSHPDLFNSAAVQELEGALQSDLSNLTQWVRLTVIITVVVFSGIDIFEGFKKAREGRKYKKLEVEQVDRTTEFLKRRL</sequence>
<evidence type="ECO:0000313" key="3">
    <source>
        <dbReference type="Proteomes" id="UP000198897"/>
    </source>
</evidence>
<dbReference type="EMBL" id="FOOG01000030">
    <property type="protein sequence ID" value="SFG25237.1"/>
    <property type="molecule type" value="Genomic_DNA"/>
</dbReference>
<dbReference type="Proteomes" id="UP000198897">
    <property type="component" value="Unassembled WGS sequence"/>
</dbReference>
<reference evidence="3" key="1">
    <citation type="submission" date="2016-10" db="EMBL/GenBank/DDBJ databases">
        <authorList>
            <person name="Varghese N."/>
            <person name="Submissions S."/>
        </authorList>
    </citation>
    <scope>NUCLEOTIDE SEQUENCE [LARGE SCALE GENOMIC DNA]</scope>
    <source>
        <strain evidence="3">FP5</strain>
    </source>
</reference>
<proteinExistence type="predicted"/>
<organism evidence="2 3">
    <name type="scientific">Halobacillus alkaliphilus</name>
    <dbReference type="NCBI Taxonomy" id="396056"/>
    <lineage>
        <taxon>Bacteria</taxon>
        <taxon>Bacillati</taxon>
        <taxon>Bacillota</taxon>
        <taxon>Bacilli</taxon>
        <taxon>Bacillales</taxon>
        <taxon>Bacillaceae</taxon>
        <taxon>Halobacillus</taxon>
    </lineage>
</organism>
<feature type="transmembrane region" description="Helical" evidence="1">
    <location>
        <begin position="180"/>
        <end position="204"/>
    </location>
</feature>
<keyword evidence="1" id="KW-0812">Transmembrane</keyword>
<feature type="transmembrane region" description="Helical" evidence="1">
    <location>
        <begin position="227"/>
        <end position="248"/>
    </location>
</feature>